<proteinExistence type="predicted"/>
<gene>
    <name evidence="1" type="ORF">AGRA3207_002343</name>
</gene>
<evidence type="ECO:0000313" key="1">
    <source>
        <dbReference type="EMBL" id="QXJ26454.1"/>
    </source>
</evidence>
<protein>
    <submittedName>
        <fullName evidence="1">Uncharacterized protein</fullName>
    </submittedName>
</protein>
<reference evidence="1" key="1">
    <citation type="submission" date="2020-07" db="EMBL/GenBank/DDBJ databases">
        <authorList>
            <person name="Tarantini F.S."/>
            <person name="Hong K.W."/>
            <person name="Chan K.G."/>
        </authorList>
    </citation>
    <scope>NUCLEOTIDE SEQUENCE</scope>
    <source>
        <strain evidence="1">32-07</strain>
    </source>
</reference>
<keyword evidence="2" id="KW-1185">Reference proteome</keyword>
<name>A0ABX8R833_9ACTN</name>
<organism evidence="1 2">
    <name type="scientific">Actinomadura graeca</name>
    <dbReference type="NCBI Taxonomy" id="2750812"/>
    <lineage>
        <taxon>Bacteria</taxon>
        <taxon>Bacillati</taxon>
        <taxon>Actinomycetota</taxon>
        <taxon>Actinomycetes</taxon>
        <taxon>Streptosporangiales</taxon>
        <taxon>Thermomonosporaceae</taxon>
        <taxon>Actinomadura</taxon>
    </lineage>
</organism>
<dbReference type="Proteomes" id="UP001049518">
    <property type="component" value="Chromosome"/>
</dbReference>
<dbReference type="EMBL" id="CP059572">
    <property type="protein sequence ID" value="QXJ26454.1"/>
    <property type="molecule type" value="Genomic_DNA"/>
</dbReference>
<evidence type="ECO:0000313" key="2">
    <source>
        <dbReference type="Proteomes" id="UP001049518"/>
    </source>
</evidence>
<sequence>MDPRARPYVAAAVHAYGTAVLAPEQDAGHGDAGPAARVGRRLLRQVFGVRDEADAPRALADLAESPDDEDLQAVLRVRIRKALAADGELAGRIRAILDEAPAAGAVSVTASGERSIAAHTISGVASTGDGAEITR</sequence>
<accession>A0ABX8R833</accession>